<dbReference type="InterPro" id="IPR023809">
    <property type="entry name" value="Thiopep_bacteriocin_synth_dom"/>
</dbReference>
<accession>H5X712</accession>
<evidence type="ECO:0000313" key="3">
    <source>
        <dbReference type="EMBL" id="EHR53480.1"/>
    </source>
</evidence>
<dbReference type="AlphaFoldDB" id="H5X712"/>
<dbReference type="EMBL" id="CM001439">
    <property type="protein sequence ID" value="EHR53480.1"/>
    <property type="molecule type" value="Genomic_DNA"/>
</dbReference>
<gene>
    <name evidence="3" type="ORF">SacmaDRAFT_5335</name>
</gene>
<proteinExistence type="predicted"/>
<sequence>MTASGAGTATEWVDWLRQVWRVGAVRDAISLASPVLAERVHSLCGAGVGSERDLRRATLSVVRYLVRLTGRPTPNGLFAGVSAARFASVPSQRSGDDHQAVAGADAGWLAEVISHLEGQPAVLERLLVVANTTLMVRGERLVVPYQPATDNRGTGAVEVELRYTGPVRTAVCAARDPIRFGDLRTKVQTDFPHAAAGTVTDLLTTLVTRRALVTNLHAPSTEPDALGHLVRALAAVGEVAAEQRATLNDIYGQLRQHRHGSAGTRRNLRADAAAAMRCLTASRRNPVTVDLRLDLDVVLPNAVACEAERAARLLARLSSHPRSTTTWADYHRRFYQRFGAGSQVPLLDVVADSGIGWPDGYPGATKTAARPQRRSRDEHLLAVAQAAALDGHHEVVLDEPLIAELEQVPVHSVRLPSHLELCARVDCPSMLALQEGKFQLAVTSVSRSASIVTGRFLYLFDEHDRQALTEPLFAPRGPDEALSAQLSFPPLDPATAHVARTVRVLPRVVSLAEHRGTDAGTVLTPADLAVSCDSDRLYLTAPSLGARVDVWATHALNLRKHTPPLARFLVELTRADDAEVTDFDWGAAATLPFLPRLRSGRVVLSPARWRLSAAELPDRTADWEAWDAALANWRTCRRLPQAVLLADGDWRLPLDLAEDAHRVLLREHLITSPYAVLEEGPIEDATGWFDGRAHEVVVPLAARQPQATVRPSRPTPLRIVRPGEHGLSPGASPLLFAKLYGNRQRQNTVLTEYLPTLLKEWGKDQPQWWFLRFREGEEHYLRLRIALPSSEPAVFGEAAGRVSAWTERLRRLGLLREVTFATSYPETGRWGAGAALAAAEAVFTADSQAVLAQLAQPMRADHHALVAANFAAIAIAFTGGIEAGMRWLIDHVPAKPPAVVPRPVFAEARRLADPCENFRALRGAPGGAAIVATWAERAETLAAYRARLSGADAEGVDLDAALGSLLHTHFLRASGVEPEDKAVSLYLARAAALTFAARTGGPR</sequence>
<dbReference type="eggNOG" id="ENOG502Z81U">
    <property type="taxonomic scope" value="Bacteria"/>
</dbReference>
<dbReference type="InterPro" id="IPR006827">
    <property type="entry name" value="Lant_deHydtase_N"/>
</dbReference>
<dbReference type="STRING" id="882083.SacmaDRAFT_5335"/>
<reference evidence="3 4" key="1">
    <citation type="journal article" date="2012" name="Stand. Genomic Sci.">
        <title>Genome sequence of the ocean sediment bacterium Saccharomonospora marina type strain (XMU15(T)).</title>
        <authorList>
            <person name="Klenk H.P."/>
            <person name="Lu M."/>
            <person name="Lucas S."/>
            <person name="Lapidus A."/>
            <person name="Copeland A."/>
            <person name="Pitluck S."/>
            <person name="Goodwin L.A."/>
            <person name="Han C."/>
            <person name="Tapia R."/>
            <person name="Brambilla E.M."/>
            <person name="Potter G."/>
            <person name="Land M."/>
            <person name="Ivanova N."/>
            <person name="Rohde M."/>
            <person name="Goker M."/>
            <person name="Detter J.C."/>
            <person name="Li W.J."/>
            <person name="Kyrpides N.C."/>
            <person name="Woyke T."/>
        </authorList>
    </citation>
    <scope>NUCLEOTIDE SEQUENCE [LARGE SCALE GENOMIC DNA]</scope>
    <source>
        <strain evidence="3 4">XMU15</strain>
    </source>
</reference>
<dbReference type="HOGENOM" id="CLU_010573_2_0_11"/>
<organism evidence="3 4">
    <name type="scientific">Saccharomonospora marina XMU15</name>
    <dbReference type="NCBI Taxonomy" id="882083"/>
    <lineage>
        <taxon>Bacteria</taxon>
        <taxon>Bacillati</taxon>
        <taxon>Actinomycetota</taxon>
        <taxon>Actinomycetes</taxon>
        <taxon>Pseudonocardiales</taxon>
        <taxon>Pseudonocardiaceae</taxon>
        <taxon>Saccharomonospora</taxon>
    </lineage>
</organism>
<dbReference type="NCBIfam" id="TIGR03891">
    <property type="entry name" value="thiopep_ocin"/>
    <property type="match status" value="1"/>
</dbReference>
<dbReference type="Pfam" id="PF04738">
    <property type="entry name" value="Lant_dehydr_N"/>
    <property type="match status" value="1"/>
</dbReference>
<dbReference type="Pfam" id="PF14028">
    <property type="entry name" value="Lant_dehydr_C"/>
    <property type="match status" value="1"/>
</dbReference>
<feature type="domain" description="Thiopeptide-type bacteriocin biosynthesis" evidence="2">
    <location>
        <begin position="735"/>
        <end position="991"/>
    </location>
</feature>
<name>H5X712_9PSEU</name>
<feature type="domain" description="Lantibiotic dehydratase N-terminal" evidence="1">
    <location>
        <begin position="24"/>
        <end position="665"/>
    </location>
</feature>
<evidence type="ECO:0000313" key="4">
    <source>
        <dbReference type="Proteomes" id="UP000004926"/>
    </source>
</evidence>
<evidence type="ECO:0000259" key="1">
    <source>
        <dbReference type="Pfam" id="PF04738"/>
    </source>
</evidence>
<protein>
    <submittedName>
        <fullName evidence="3">Thiopeptide-type bacteriocin biosynthesis domain</fullName>
    </submittedName>
</protein>
<dbReference type="Proteomes" id="UP000004926">
    <property type="component" value="Chromosome"/>
</dbReference>
<keyword evidence="4" id="KW-1185">Reference proteome</keyword>
<evidence type="ECO:0000259" key="2">
    <source>
        <dbReference type="Pfam" id="PF14028"/>
    </source>
</evidence>